<dbReference type="SUPFAM" id="SSF46689">
    <property type="entry name" value="Homeodomain-like"/>
    <property type="match status" value="1"/>
</dbReference>
<dbReference type="InterPro" id="IPR003313">
    <property type="entry name" value="AraC-bd"/>
</dbReference>
<dbReference type="STRING" id="551995.SAMN05192574_10337"/>
<dbReference type="Pfam" id="PF02311">
    <property type="entry name" value="AraC_binding"/>
    <property type="match status" value="1"/>
</dbReference>
<keyword evidence="2 5" id="KW-0238">DNA-binding</keyword>
<feature type="domain" description="HTH araC/xylS-type" evidence="4">
    <location>
        <begin position="172"/>
        <end position="270"/>
    </location>
</feature>
<evidence type="ECO:0000259" key="4">
    <source>
        <dbReference type="PROSITE" id="PS01124"/>
    </source>
</evidence>
<gene>
    <name evidence="5" type="ORF">SAMN05192574_10337</name>
</gene>
<organism evidence="5 6">
    <name type="scientific">Mucilaginibacter gossypiicola</name>
    <dbReference type="NCBI Taxonomy" id="551995"/>
    <lineage>
        <taxon>Bacteria</taxon>
        <taxon>Pseudomonadati</taxon>
        <taxon>Bacteroidota</taxon>
        <taxon>Sphingobacteriia</taxon>
        <taxon>Sphingobacteriales</taxon>
        <taxon>Sphingobacteriaceae</taxon>
        <taxon>Mucilaginibacter</taxon>
    </lineage>
</organism>
<accession>A0A1H8G858</accession>
<dbReference type="EMBL" id="FOCL01000003">
    <property type="protein sequence ID" value="SEN39930.1"/>
    <property type="molecule type" value="Genomic_DNA"/>
</dbReference>
<sequence>MLIHSSQNIDAVTAENFFRDIDKHPESVYVINWKTERNFPNHSHKKGQLIYIEGGIAYIHLTDKTLVIPARHYVWIPGGMMHFVEMHKSAVTRTVYFYWHDDDSNPFYTKGGIYPINNLLLQMLIYSERWNGDVHPDEQAFHFLAGIKAILPEISKKALPVALPTTDNSRMHPVLDYINENAFEPLTLSSVSEETGFSERTLSRLFQSTLHTSFLQYFKLLKMVKSIELMLQTDMSMSEIAYKLGYNSLSAFSAIFYQLTNIRPSEFAKQLR</sequence>
<dbReference type="InterPro" id="IPR014710">
    <property type="entry name" value="RmlC-like_jellyroll"/>
</dbReference>
<dbReference type="GO" id="GO:0043565">
    <property type="term" value="F:sequence-specific DNA binding"/>
    <property type="evidence" value="ECO:0007669"/>
    <property type="project" value="InterPro"/>
</dbReference>
<keyword evidence="3" id="KW-0804">Transcription</keyword>
<keyword evidence="1" id="KW-0805">Transcription regulation</keyword>
<name>A0A1H8G858_9SPHI</name>
<evidence type="ECO:0000256" key="1">
    <source>
        <dbReference type="ARBA" id="ARBA00023015"/>
    </source>
</evidence>
<dbReference type="OrthoDB" id="1266582at2"/>
<evidence type="ECO:0000256" key="2">
    <source>
        <dbReference type="ARBA" id="ARBA00023125"/>
    </source>
</evidence>
<dbReference type="SUPFAM" id="SSF51182">
    <property type="entry name" value="RmlC-like cupins"/>
    <property type="match status" value="1"/>
</dbReference>
<proteinExistence type="predicted"/>
<evidence type="ECO:0000313" key="5">
    <source>
        <dbReference type="EMBL" id="SEN39930.1"/>
    </source>
</evidence>
<reference evidence="6" key="1">
    <citation type="submission" date="2016-10" db="EMBL/GenBank/DDBJ databases">
        <authorList>
            <person name="Varghese N."/>
            <person name="Submissions S."/>
        </authorList>
    </citation>
    <scope>NUCLEOTIDE SEQUENCE [LARGE SCALE GENOMIC DNA]</scope>
    <source>
        <strain evidence="6">Gh-48</strain>
    </source>
</reference>
<dbReference type="InterPro" id="IPR011051">
    <property type="entry name" value="RmlC_Cupin_sf"/>
</dbReference>
<dbReference type="InterPro" id="IPR018060">
    <property type="entry name" value="HTH_AraC"/>
</dbReference>
<dbReference type="InterPro" id="IPR009057">
    <property type="entry name" value="Homeodomain-like_sf"/>
</dbReference>
<evidence type="ECO:0000313" key="6">
    <source>
        <dbReference type="Proteomes" id="UP000198942"/>
    </source>
</evidence>
<dbReference type="GO" id="GO:0003700">
    <property type="term" value="F:DNA-binding transcription factor activity"/>
    <property type="evidence" value="ECO:0007669"/>
    <property type="project" value="InterPro"/>
</dbReference>
<dbReference type="Proteomes" id="UP000198942">
    <property type="component" value="Unassembled WGS sequence"/>
</dbReference>
<dbReference type="PROSITE" id="PS01124">
    <property type="entry name" value="HTH_ARAC_FAMILY_2"/>
    <property type="match status" value="1"/>
</dbReference>
<dbReference type="AlphaFoldDB" id="A0A1H8G858"/>
<keyword evidence="6" id="KW-1185">Reference proteome</keyword>
<dbReference type="PANTHER" id="PTHR11019:SF199">
    <property type="entry name" value="HTH-TYPE TRANSCRIPTIONAL REGULATOR NIMR"/>
    <property type="match status" value="1"/>
</dbReference>
<dbReference type="Pfam" id="PF12833">
    <property type="entry name" value="HTH_18"/>
    <property type="match status" value="1"/>
</dbReference>
<dbReference type="Gene3D" id="1.10.10.60">
    <property type="entry name" value="Homeodomain-like"/>
    <property type="match status" value="2"/>
</dbReference>
<dbReference type="PANTHER" id="PTHR11019">
    <property type="entry name" value="HTH-TYPE TRANSCRIPTIONAL REGULATOR NIMR"/>
    <property type="match status" value="1"/>
</dbReference>
<protein>
    <submittedName>
        <fullName evidence="5">AraC-type DNA-binding protein</fullName>
    </submittedName>
</protein>
<evidence type="ECO:0000256" key="3">
    <source>
        <dbReference type="ARBA" id="ARBA00023163"/>
    </source>
</evidence>
<dbReference type="Gene3D" id="2.60.120.10">
    <property type="entry name" value="Jelly Rolls"/>
    <property type="match status" value="1"/>
</dbReference>
<dbReference type="RefSeq" id="WP_091210405.1">
    <property type="nucleotide sequence ID" value="NZ_FOCL01000003.1"/>
</dbReference>
<dbReference type="SMART" id="SM00342">
    <property type="entry name" value="HTH_ARAC"/>
    <property type="match status" value="1"/>
</dbReference>